<evidence type="ECO:0000313" key="4">
    <source>
        <dbReference type="Proteomes" id="UP000188354"/>
    </source>
</evidence>
<dbReference type="InterPro" id="IPR013201">
    <property type="entry name" value="Prot_inhib_I29"/>
</dbReference>
<keyword evidence="1" id="KW-0472">Membrane</keyword>
<proteinExistence type="predicted"/>
<dbReference type="Pfam" id="PF08246">
    <property type="entry name" value="Inhibitor_I29"/>
    <property type="match status" value="1"/>
</dbReference>
<protein>
    <recommendedName>
        <fullName evidence="2">Cathepsin propeptide inhibitor domain-containing protein</fullName>
    </recommendedName>
</protein>
<dbReference type="Proteomes" id="UP000188354">
    <property type="component" value="Unassembled WGS sequence"/>
</dbReference>
<feature type="domain" description="Cathepsin propeptide inhibitor" evidence="2">
    <location>
        <begin position="75"/>
        <end position="134"/>
    </location>
</feature>
<sequence>MIMISYGPKLFIIFFISTAFITLFKLYSLKLFLLIFFICTTFITLFKLYYPKSTVLANNRTPFNNISQDEVIQLFIEWKKEQGRVYKDNEEMAKKFVTFVSNFNAFIEHNANRESRSGCTKCLNLFADFSQEEFAEIYLRGLDSDSDDDIELNNLPHIAPPSP</sequence>
<evidence type="ECO:0000313" key="3">
    <source>
        <dbReference type="EMBL" id="OIW21359.1"/>
    </source>
</evidence>
<dbReference type="STRING" id="3871.A0A394DEK8"/>
<gene>
    <name evidence="3" type="ORF">TanjilG_01177</name>
</gene>
<organism evidence="3 4">
    <name type="scientific">Lupinus angustifolius</name>
    <name type="common">Narrow-leaved blue lupine</name>
    <dbReference type="NCBI Taxonomy" id="3871"/>
    <lineage>
        <taxon>Eukaryota</taxon>
        <taxon>Viridiplantae</taxon>
        <taxon>Streptophyta</taxon>
        <taxon>Embryophyta</taxon>
        <taxon>Tracheophyta</taxon>
        <taxon>Spermatophyta</taxon>
        <taxon>Magnoliopsida</taxon>
        <taxon>eudicotyledons</taxon>
        <taxon>Gunneridae</taxon>
        <taxon>Pentapetalae</taxon>
        <taxon>rosids</taxon>
        <taxon>fabids</taxon>
        <taxon>Fabales</taxon>
        <taxon>Fabaceae</taxon>
        <taxon>Papilionoideae</taxon>
        <taxon>50 kb inversion clade</taxon>
        <taxon>genistoids sensu lato</taxon>
        <taxon>core genistoids</taxon>
        <taxon>Genisteae</taxon>
        <taxon>Lupinus</taxon>
    </lineage>
</organism>
<accession>A0A394DEK8</accession>
<dbReference type="AlphaFoldDB" id="A0A394DEK8"/>
<dbReference type="InterPro" id="IPR038765">
    <property type="entry name" value="Papain-like_cys_pep_sf"/>
</dbReference>
<name>A0A394DEK8_LUPAN</name>
<dbReference type="Gramene" id="OIW21359">
    <property type="protein sequence ID" value="OIW21359"/>
    <property type="gene ID" value="TanjilG_01177"/>
</dbReference>
<dbReference type="SMART" id="SM00848">
    <property type="entry name" value="Inhibitor_I29"/>
    <property type="match status" value="1"/>
</dbReference>
<feature type="transmembrane region" description="Helical" evidence="1">
    <location>
        <begin position="6"/>
        <end position="24"/>
    </location>
</feature>
<feature type="transmembrane region" description="Helical" evidence="1">
    <location>
        <begin position="31"/>
        <end position="50"/>
    </location>
</feature>
<keyword evidence="1" id="KW-0812">Transmembrane</keyword>
<comment type="caution">
    <text evidence="3">The sequence shown here is derived from an EMBL/GenBank/DDBJ whole genome shotgun (WGS) entry which is preliminary data.</text>
</comment>
<keyword evidence="4" id="KW-1185">Reference proteome</keyword>
<reference evidence="3 4" key="1">
    <citation type="journal article" date="2017" name="Plant Biotechnol. J.">
        <title>A comprehensive draft genome sequence for lupin (Lupinus angustifolius), an emerging health food: insights into plant-microbe interactions and legume evolution.</title>
        <authorList>
            <person name="Hane J.K."/>
            <person name="Ming Y."/>
            <person name="Kamphuis L.G."/>
            <person name="Nelson M.N."/>
            <person name="Garg G."/>
            <person name="Atkins C.A."/>
            <person name="Bayer P.E."/>
            <person name="Bravo A."/>
            <person name="Bringans S."/>
            <person name="Cannon S."/>
            <person name="Edwards D."/>
            <person name="Foley R."/>
            <person name="Gao L.L."/>
            <person name="Harrison M.J."/>
            <person name="Huang W."/>
            <person name="Hurgobin B."/>
            <person name="Li S."/>
            <person name="Liu C.W."/>
            <person name="McGrath A."/>
            <person name="Morahan G."/>
            <person name="Murray J."/>
            <person name="Weller J."/>
            <person name="Jian J."/>
            <person name="Singh K.B."/>
        </authorList>
    </citation>
    <scope>NUCLEOTIDE SEQUENCE [LARGE SCALE GENOMIC DNA]</scope>
    <source>
        <strain evidence="4">cv. Tanjil</strain>
        <tissue evidence="3">Whole plant</tissue>
    </source>
</reference>
<evidence type="ECO:0000256" key="1">
    <source>
        <dbReference type="SAM" id="Phobius"/>
    </source>
</evidence>
<dbReference type="EMBL" id="MLAU01023987">
    <property type="protein sequence ID" value="OIW21359.1"/>
    <property type="molecule type" value="Genomic_DNA"/>
</dbReference>
<keyword evidence="1" id="KW-1133">Transmembrane helix</keyword>
<dbReference type="Gene3D" id="1.10.287.2250">
    <property type="match status" value="1"/>
</dbReference>
<evidence type="ECO:0000259" key="2">
    <source>
        <dbReference type="SMART" id="SM00848"/>
    </source>
</evidence>
<dbReference type="SUPFAM" id="SSF54001">
    <property type="entry name" value="Cysteine proteinases"/>
    <property type="match status" value="1"/>
</dbReference>